<reference evidence="1 2" key="1">
    <citation type="submission" date="2018-06" db="EMBL/GenBank/DDBJ databases">
        <title>Comparative genomics reveals the genomic features of Rhizophagus irregularis, R. cerebriforme, R. diaphanum and Gigaspora rosea, and their symbiotic lifestyle signature.</title>
        <authorList>
            <person name="Morin E."/>
            <person name="San Clemente H."/>
            <person name="Chen E.C.H."/>
            <person name="De La Providencia I."/>
            <person name="Hainaut M."/>
            <person name="Kuo A."/>
            <person name="Kohler A."/>
            <person name="Murat C."/>
            <person name="Tang N."/>
            <person name="Roy S."/>
            <person name="Loubradou J."/>
            <person name="Henrissat B."/>
            <person name="Grigoriev I.V."/>
            <person name="Corradi N."/>
            <person name="Roux C."/>
            <person name="Martin F.M."/>
        </authorList>
    </citation>
    <scope>NUCLEOTIDE SEQUENCE [LARGE SCALE GENOMIC DNA]</scope>
    <source>
        <strain evidence="1 2">DAOM 194757</strain>
    </source>
</reference>
<evidence type="ECO:0000313" key="1">
    <source>
        <dbReference type="EMBL" id="RIB11647.1"/>
    </source>
</evidence>
<comment type="caution">
    <text evidence="1">The sequence shown here is derived from an EMBL/GenBank/DDBJ whole genome shotgun (WGS) entry which is preliminary data.</text>
</comment>
<evidence type="ECO:0000313" key="2">
    <source>
        <dbReference type="Proteomes" id="UP000266673"/>
    </source>
</evidence>
<name>A0A397UR31_9GLOM</name>
<dbReference type="Proteomes" id="UP000266673">
    <property type="component" value="Unassembled WGS sequence"/>
</dbReference>
<dbReference type="OrthoDB" id="10379956at2759"/>
<accession>A0A397UR31</accession>
<proteinExistence type="predicted"/>
<dbReference type="Gene3D" id="3.80.10.10">
    <property type="entry name" value="Ribonuclease Inhibitor"/>
    <property type="match status" value="1"/>
</dbReference>
<dbReference type="SUPFAM" id="SSF52047">
    <property type="entry name" value="RNI-like"/>
    <property type="match status" value="1"/>
</dbReference>
<dbReference type="AlphaFoldDB" id="A0A397UR31"/>
<protein>
    <submittedName>
        <fullName evidence="1">Uncharacterized protein</fullName>
    </submittedName>
</protein>
<keyword evidence="2" id="KW-1185">Reference proteome</keyword>
<dbReference type="EMBL" id="QKWP01001110">
    <property type="protein sequence ID" value="RIB11647.1"/>
    <property type="molecule type" value="Genomic_DNA"/>
</dbReference>
<dbReference type="InterPro" id="IPR032675">
    <property type="entry name" value="LRR_dom_sf"/>
</dbReference>
<sequence length="147" mass="16833">MCILVLNAKEQAQLIPLKIILPNDPKPLFDYTTYITSIDDTTNLLSIKHNLTTGITNWLKHEGFIHYDQIDDVLSSVVRQVKRSLIAMFLRTCINLKYLYVPGSSVELEDAKLLLKNQTLTSLNLANNHFGSEKGNYYLKFFIKTLL</sequence>
<organism evidence="1 2">
    <name type="scientific">Gigaspora rosea</name>
    <dbReference type="NCBI Taxonomy" id="44941"/>
    <lineage>
        <taxon>Eukaryota</taxon>
        <taxon>Fungi</taxon>
        <taxon>Fungi incertae sedis</taxon>
        <taxon>Mucoromycota</taxon>
        <taxon>Glomeromycotina</taxon>
        <taxon>Glomeromycetes</taxon>
        <taxon>Diversisporales</taxon>
        <taxon>Gigasporaceae</taxon>
        <taxon>Gigaspora</taxon>
    </lineage>
</organism>
<gene>
    <name evidence="1" type="ORF">C2G38_92683</name>
</gene>